<reference evidence="4" key="1">
    <citation type="submission" date="2023-03" db="EMBL/GenBank/DDBJ databases">
        <title>Massive genome expansion in bonnet fungi (Mycena s.s.) driven by repeated elements and novel gene families across ecological guilds.</title>
        <authorList>
            <consortium name="Lawrence Berkeley National Laboratory"/>
            <person name="Harder C.B."/>
            <person name="Miyauchi S."/>
            <person name="Viragh M."/>
            <person name="Kuo A."/>
            <person name="Thoen E."/>
            <person name="Andreopoulos B."/>
            <person name="Lu D."/>
            <person name="Skrede I."/>
            <person name="Drula E."/>
            <person name="Henrissat B."/>
            <person name="Morin E."/>
            <person name="Kohler A."/>
            <person name="Barry K."/>
            <person name="LaButti K."/>
            <person name="Morin E."/>
            <person name="Salamov A."/>
            <person name="Lipzen A."/>
            <person name="Mereny Z."/>
            <person name="Hegedus B."/>
            <person name="Baldrian P."/>
            <person name="Stursova M."/>
            <person name="Weitz H."/>
            <person name="Taylor A."/>
            <person name="Grigoriev I.V."/>
            <person name="Nagy L.G."/>
            <person name="Martin F."/>
            <person name="Kauserud H."/>
        </authorList>
    </citation>
    <scope>NUCLEOTIDE SEQUENCE</scope>
    <source>
        <strain evidence="4">CBHHK173m</strain>
    </source>
</reference>
<keyword evidence="1" id="KW-0539">Nucleus</keyword>
<proteinExistence type="predicted"/>
<gene>
    <name evidence="4" type="ORF">B0H15DRAFT_981695</name>
</gene>
<dbReference type="GO" id="GO:0003700">
    <property type="term" value="F:DNA-binding transcription factor activity"/>
    <property type="evidence" value="ECO:0007669"/>
    <property type="project" value="InterPro"/>
</dbReference>
<evidence type="ECO:0000313" key="4">
    <source>
        <dbReference type="EMBL" id="KAJ7088768.1"/>
    </source>
</evidence>
<feature type="domain" description="Xylanolytic transcriptional activator regulatory" evidence="3">
    <location>
        <begin position="462"/>
        <end position="547"/>
    </location>
</feature>
<protein>
    <submittedName>
        <fullName evidence="4">Fungal-specific transcription factor domain-containing protein</fullName>
    </submittedName>
</protein>
<dbReference type="InterPro" id="IPR007219">
    <property type="entry name" value="XnlR_reg_dom"/>
</dbReference>
<dbReference type="SMART" id="SM00906">
    <property type="entry name" value="Fungal_trans"/>
    <property type="match status" value="1"/>
</dbReference>
<name>A0AAD6XR02_9AGAR</name>
<feature type="region of interest" description="Disordered" evidence="2">
    <location>
        <begin position="779"/>
        <end position="801"/>
    </location>
</feature>
<dbReference type="GO" id="GO:0003677">
    <property type="term" value="F:DNA binding"/>
    <property type="evidence" value="ECO:0007669"/>
    <property type="project" value="InterPro"/>
</dbReference>
<sequence>MHSSLHLRNISKLPLTLRKPALAAIEGSLDDLRKLCSTVSHGPSTNHVALLPVLYATLDPDVIPDLVAQLDSDPRIVSVAETRVMRSALALSALQWLAPNNVPDRAALTDLWPRCWLWVQFADTYRESLVPPFADVDECSAFCVATIIAFRLSANGHILRLIDATPGVRTVLVRGWRVVLQETDLLSSFTFNGLCVFLGEAVDATLLRKLSPTGLDAATESPSPGSSHWSCDGPIAKYIDTLPPGTGPGVELAALTIRSLNTPAPAPHDDLEHIELTQDLHDLSLNHHQERFHGKSSGAMLVKAAVQLRQRYEENDMPWASRRMHYWTFNPATKLLRPLSSYVFPAPDLLAGLVDLYFLHTNIYYPLLHRPTFERALAEDMHLRAPDFGAVVLVVCAIASRYSDDPRVSAEGAGEEPLRCGWQFFEQLPQVLDHLFEKPTLHHLQYYCLAVSFLEFSMPAPCWTLVGIGLRVAQDMGVHRAHRFAGAAPDAGDGANRTAPTVESELWKRAFWVIVCYDRTCSSAMGRACTTQYEDFDVELPIEVDDEYWEPPDGDPAKAFVQPPGKPSRIAFFNCFIRLNNILAFTLKMLYSLNKARSLLAVRDEAWEEHIVAELDSALNGWVDQIPDHLRWDPNRRDDTFFDQSVYLYCHYYQVQMMIHRPFIPMIRKGASTALPSLAICTNAARSCSHVADVSNIRKNGVPVPGLVSGVFTAAMILLLNVWSGKRTGLPPHMNSALTEVHKCMRSIQVCEKRWQSLGLFWDVLYELAAIGQFPLPGASASPPTPAPGSSTDAAQQQQPQAMHNVNTHKRAREEFSTSAVRATAVAHYPPSGDRYDYPAAAPATSTPAPTALPTYTADLGRLPVFHPHPYAERSSWYSAQTSSAPLGYPDFTVGSAGAGVDPHSGTGTGDGFAFGAGYALAPDFDFGARAGAADAEALGLSSDAMAMWANAPTGFEVDDWGTYFSVMSELNQGLESTNA</sequence>
<dbReference type="AlphaFoldDB" id="A0AAD6XR02"/>
<dbReference type="GO" id="GO:0008270">
    <property type="term" value="F:zinc ion binding"/>
    <property type="evidence" value="ECO:0007669"/>
    <property type="project" value="InterPro"/>
</dbReference>
<dbReference type="GO" id="GO:0006351">
    <property type="term" value="P:DNA-templated transcription"/>
    <property type="evidence" value="ECO:0007669"/>
    <property type="project" value="InterPro"/>
</dbReference>
<dbReference type="CDD" id="cd12148">
    <property type="entry name" value="fungal_TF_MHR"/>
    <property type="match status" value="1"/>
</dbReference>
<evidence type="ECO:0000256" key="2">
    <source>
        <dbReference type="SAM" id="MobiDB-lite"/>
    </source>
</evidence>
<dbReference type="PANTHER" id="PTHR46910">
    <property type="entry name" value="TRANSCRIPTION FACTOR PDR1"/>
    <property type="match status" value="1"/>
</dbReference>
<evidence type="ECO:0000256" key="1">
    <source>
        <dbReference type="ARBA" id="ARBA00023242"/>
    </source>
</evidence>
<dbReference type="InterPro" id="IPR050987">
    <property type="entry name" value="AtrR-like"/>
</dbReference>
<accession>A0AAD6XR02</accession>
<comment type="caution">
    <text evidence="4">The sequence shown here is derived from an EMBL/GenBank/DDBJ whole genome shotgun (WGS) entry which is preliminary data.</text>
</comment>
<organism evidence="4 5">
    <name type="scientific">Mycena belliarum</name>
    <dbReference type="NCBI Taxonomy" id="1033014"/>
    <lineage>
        <taxon>Eukaryota</taxon>
        <taxon>Fungi</taxon>
        <taxon>Dikarya</taxon>
        <taxon>Basidiomycota</taxon>
        <taxon>Agaricomycotina</taxon>
        <taxon>Agaricomycetes</taxon>
        <taxon>Agaricomycetidae</taxon>
        <taxon>Agaricales</taxon>
        <taxon>Marasmiineae</taxon>
        <taxon>Mycenaceae</taxon>
        <taxon>Mycena</taxon>
    </lineage>
</organism>
<dbReference type="Proteomes" id="UP001222325">
    <property type="component" value="Unassembled WGS sequence"/>
</dbReference>
<keyword evidence="5" id="KW-1185">Reference proteome</keyword>
<evidence type="ECO:0000259" key="3">
    <source>
        <dbReference type="SMART" id="SM00906"/>
    </source>
</evidence>
<dbReference type="EMBL" id="JARJCN010000025">
    <property type="protein sequence ID" value="KAJ7088768.1"/>
    <property type="molecule type" value="Genomic_DNA"/>
</dbReference>
<feature type="compositionally biased region" description="Low complexity" evidence="2">
    <location>
        <begin position="779"/>
        <end position="795"/>
    </location>
</feature>
<evidence type="ECO:0000313" key="5">
    <source>
        <dbReference type="Proteomes" id="UP001222325"/>
    </source>
</evidence>
<dbReference type="Pfam" id="PF04082">
    <property type="entry name" value="Fungal_trans"/>
    <property type="match status" value="1"/>
</dbReference>
<dbReference type="PANTHER" id="PTHR46910:SF38">
    <property type="entry name" value="ZN(2)-C6 FUNGAL-TYPE DOMAIN-CONTAINING PROTEIN"/>
    <property type="match status" value="1"/>
</dbReference>